<reference evidence="6" key="1">
    <citation type="submission" date="2017-02" db="EMBL/GenBank/DDBJ databases">
        <title>Delving into the versatile metabolic prowess of the omnipresent phylum Bacteroidetes.</title>
        <authorList>
            <person name="Nobu M.K."/>
            <person name="Mei R."/>
            <person name="Narihiro T."/>
            <person name="Kuroda K."/>
            <person name="Liu W.-T."/>
        </authorList>
    </citation>
    <scope>NUCLEOTIDE SEQUENCE</scope>
    <source>
        <strain evidence="6">ADurb.Bin131</strain>
    </source>
</reference>
<protein>
    <submittedName>
        <fullName evidence="6">Bifunctional polymyxin resistance protein ArnA</fullName>
    </submittedName>
</protein>
<name>A0A1V6CD43_UNCT6</name>
<comment type="caution">
    <text evidence="6">The sequence shown here is derived from an EMBL/GenBank/DDBJ whole genome shotgun (WGS) entry which is preliminary data.</text>
</comment>
<dbReference type="GO" id="GO:0005737">
    <property type="term" value="C:cytoplasm"/>
    <property type="evidence" value="ECO:0007669"/>
    <property type="project" value="TreeGrafter"/>
</dbReference>
<sequence length="321" mass="36242">MHYLITGGAGFIGSHLVDFLLAAGNEVSVIDDFSTGSIENVKHHLKNLKFHLFIENILNRDVVEYLSRDSDFIFHFAAAVGVKTVLEKPLQSIEINIQGSRNVFDAASKYKKPVLFTSTSEVYGKNEKVPFNEEDDIVLGPTSRKRWGYACSKALDEFLALAYAETKKLQVIIVRLFNTVGPRQTEKYGMVLPRFIMQALSNQPITIFGDGTQTRCFTHVKDAVNAFFKLSNSERAFGEIINIGSQEEVSILRLAELVKKFINTRSEIVFVKPESVYKDGFEDMNRRVPDVSKLKKLTGFFPACGIEEIIKETVEYYVSLK</sequence>
<keyword evidence="4" id="KW-0456">Lyase</keyword>
<dbReference type="GO" id="GO:0048040">
    <property type="term" value="F:UDP-glucuronate decarboxylase activity"/>
    <property type="evidence" value="ECO:0007669"/>
    <property type="project" value="TreeGrafter"/>
</dbReference>
<dbReference type="InterPro" id="IPR036291">
    <property type="entry name" value="NAD(P)-bd_dom_sf"/>
</dbReference>
<dbReference type="UniPathway" id="UPA00796">
    <property type="reaction ID" value="UER00771"/>
</dbReference>
<organism evidence="6">
    <name type="scientific">candidate division TA06 bacterium ADurb.Bin131</name>
    <dbReference type="NCBI Taxonomy" id="1852827"/>
    <lineage>
        <taxon>Bacteria</taxon>
        <taxon>Bacteria division TA06</taxon>
    </lineage>
</organism>
<evidence type="ECO:0000256" key="3">
    <source>
        <dbReference type="ARBA" id="ARBA00023027"/>
    </source>
</evidence>
<dbReference type="GO" id="GO:0033320">
    <property type="term" value="P:UDP-D-xylose biosynthetic process"/>
    <property type="evidence" value="ECO:0007669"/>
    <property type="project" value="UniProtKB-UniPathway"/>
</dbReference>
<dbReference type="GO" id="GO:0070403">
    <property type="term" value="F:NAD+ binding"/>
    <property type="evidence" value="ECO:0007669"/>
    <property type="project" value="InterPro"/>
</dbReference>
<dbReference type="GO" id="GO:0042732">
    <property type="term" value="P:D-xylose metabolic process"/>
    <property type="evidence" value="ECO:0007669"/>
    <property type="project" value="InterPro"/>
</dbReference>
<proteinExistence type="predicted"/>
<dbReference type="Gene3D" id="3.40.50.720">
    <property type="entry name" value="NAD(P)-binding Rossmann-like Domain"/>
    <property type="match status" value="1"/>
</dbReference>
<dbReference type="Proteomes" id="UP000485562">
    <property type="component" value="Unassembled WGS sequence"/>
</dbReference>
<evidence type="ECO:0000256" key="1">
    <source>
        <dbReference type="ARBA" id="ARBA00001911"/>
    </source>
</evidence>
<evidence type="ECO:0000256" key="2">
    <source>
        <dbReference type="ARBA" id="ARBA00022793"/>
    </source>
</evidence>
<keyword evidence="2" id="KW-0210">Decarboxylase</keyword>
<dbReference type="Pfam" id="PF01370">
    <property type="entry name" value="Epimerase"/>
    <property type="match status" value="1"/>
</dbReference>
<comment type="cofactor">
    <cofactor evidence="1">
        <name>NAD(+)</name>
        <dbReference type="ChEBI" id="CHEBI:57540"/>
    </cofactor>
</comment>
<evidence type="ECO:0000313" key="6">
    <source>
        <dbReference type="EMBL" id="OQB74828.1"/>
    </source>
</evidence>
<evidence type="ECO:0000256" key="4">
    <source>
        <dbReference type="ARBA" id="ARBA00023239"/>
    </source>
</evidence>
<accession>A0A1V6CD43</accession>
<dbReference type="SUPFAM" id="SSF51735">
    <property type="entry name" value="NAD(P)-binding Rossmann-fold domains"/>
    <property type="match status" value="1"/>
</dbReference>
<dbReference type="PANTHER" id="PTHR43078">
    <property type="entry name" value="UDP-GLUCURONIC ACID DECARBOXYLASE-RELATED"/>
    <property type="match status" value="1"/>
</dbReference>
<evidence type="ECO:0000259" key="5">
    <source>
        <dbReference type="Pfam" id="PF01370"/>
    </source>
</evidence>
<dbReference type="InterPro" id="IPR001509">
    <property type="entry name" value="Epimerase_deHydtase"/>
</dbReference>
<keyword evidence="3" id="KW-0520">NAD</keyword>
<feature type="domain" description="NAD-dependent epimerase/dehydratase" evidence="5">
    <location>
        <begin position="4"/>
        <end position="244"/>
    </location>
</feature>
<dbReference type="PANTHER" id="PTHR43078:SF6">
    <property type="entry name" value="UDP-GLUCURONIC ACID DECARBOXYLASE 1"/>
    <property type="match status" value="1"/>
</dbReference>
<dbReference type="InterPro" id="IPR044516">
    <property type="entry name" value="UXS-like"/>
</dbReference>
<gene>
    <name evidence="6" type="primary">arnA</name>
    <name evidence="6" type="ORF">BWX89_00316</name>
</gene>
<dbReference type="EMBL" id="MWDQ01000027">
    <property type="protein sequence ID" value="OQB74828.1"/>
    <property type="molecule type" value="Genomic_DNA"/>
</dbReference>
<dbReference type="AlphaFoldDB" id="A0A1V6CD43"/>